<sequence length="220" mass="25275">MAIPVAEARETIHEHGAYVWLDSAVGRDLNQFKEAGLPILTPYGFEFLAQHSLDDHELHTLATNALGQPYWAFNKCYSNVLPRDYTFSFHAGPTFRSLVFQLWSPCSTVVLRERSHLHPIKEEDIDMEISQEWGLIAVHDSRLENLDMPKRKITLEQGGIIITDSRQRFTVIEGFVICVGHVSEETSRGMTKISLPHSREFSKTIEQLEGRGYKINYEWE</sequence>
<name>A0A9P9KUK6_FUSSL</name>
<dbReference type="EMBL" id="JAGTJS010000005">
    <property type="protein sequence ID" value="KAH7268744.1"/>
    <property type="molecule type" value="Genomic_DNA"/>
</dbReference>
<comment type="caution">
    <text evidence="1">The sequence shown here is derived from an EMBL/GenBank/DDBJ whole genome shotgun (WGS) entry which is preliminary data.</text>
</comment>
<reference evidence="1" key="1">
    <citation type="journal article" date="2021" name="Nat. Commun.">
        <title>Genetic determinants of endophytism in the Arabidopsis root mycobiome.</title>
        <authorList>
            <person name="Mesny F."/>
            <person name="Miyauchi S."/>
            <person name="Thiergart T."/>
            <person name="Pickel B."/>
            <person name="Atanasova L."/>
            <person name="Karlsson M."/>
            <person name="Huettel B."/>
            <person name="Barry K.W."/>
            <person name="Haridas S."/>
            <person name="Chen C."/>
            <person name="Bauer D."/>
            <person name="Andreopoulos W."/>
            <person name="Pangilinan J."/>
            <person name="LaButti K."/>
            <person name="Riley R."/>
            <person name="Lipzen A."/>
            <person name="Clum A."/>
            <person name="Drula E."/>
            <person name="Henrissat B."/>
            <person name="Kohler A."/>
            <person name="Grigoriev I.V."/>
            <person name="Martin F.M."/>
            <person name="Hacquard S."/>
        </authorList>
    </citation>
    <scope>NUCLEOTIDE SEQUENCE</scope>
    <source>
        <strain evidence="1">FSSC 5 MPI-SDFR-AT-0091</strain>
    </source>
</reference>
<evidence type="ECO:0000313" key="2">
    <source>
        <dbReference type="Proteomes" id="UP000736672"/>
    </source>
</evidence>
<protein>
    <submittedName>
        <fullName evidence="1">Uncharacterized protein</fullName>
    </submittedName>
</protein>
<dbReference type="Proteomes" id="UP000736672">
    <property type="component" value="Unassembled WGS sequence"/>
</dbReference>
<accession>A0A9P9KUK6</accession>
<gene>
    <name evidence="1" type="ORF">B0J15DRAFT_486986</name>
</gene>
<organism evidence="1 2">
    <name type="scientific">Fusarium solani</name>
    <name type="common">Filamentous fungus</name>
    <dbReference type="NCBI Taxonomy" id="169388"/>
    <lineage>
        <taxon>Eukaryota</taxon>
        <taxon>Fungi</taxon>
        <taxon>Dikarya</taxon>
        <taxon>Ascomycota</taxon>
        <taxon>Pezizomycotina</taxon>
        <taxon>Sordariomycetes</taxon>
        <taxon>Hypocreomycetidae</taxon>
        <taxon>Hypocreales</taxon>
        <taxon>Nectriaceae</taxon>
        <taxon>Fusarium</taxon>
        <taxon>Fusarium solani species complex</taxon>
    </lineage>
</organism>
<proteinExistence type="predicted"/>
<dbReference type="AlphaFoldDB" id="A0A9P9KUK6"/>
<dbReference type="OrthoDB" id="5068804at2759"/>
<keyword evidence="2" id="KW-1185">Reference proteome</keyword>
<evidence type="ECO:0000313" key="1">
    <source>
        <dbReference type="EMBL" id="KAH7268744.1"/>
    </source>
</evidence>